<keyword evidence="1" id="KW-0472">Membrane</keyword>
<evidence type="ECO:0000313" key="2">
    <source>
        <dbReference type="EMBL" id="GKG99044.1"/>
    </source>
</evidence>
<dbReference type="EMBL" id="BQNJ01000001">
    <property type="protein sequence ID" value="GKG99044.1"/>
    <property type="molecule type" value="Genomic_DNA"/>
</dbReference>
<feature type="transmembrane region" description="Helical" evidence="1">
    <location>
        <begin position="40"/>
        <end position="58"/>
    </location>
</feature>
<gene>
    <name evidence="2" type="ORF">CE91St55_10260</name>
</gene>
<proteinExistence type="predicted"/>
<dbReference type="Proteomes" id="UP001055091">
    <property type="component" value="Unassembled WGS sequence"/>
</dbReference>
<organism evidence="2 3">
    <name type="scientific">Hungatella hathewayi</name>
    <dbReference type="NCBI Taxonomy" id="154046"/>
    <lineage>
        <taxon>Bacteria</taxon>
        <taxon>Bacillati</taxon>
        <taxon>Bacillota</taxon>
        <taxon>Clostridia</taxon>
        <taxon>Lachnospirales</taxon>
        <taxon>Lachnospiraceae</taxon>
        <taxon>Hungatella</taxon>
    </lineage>
</organism>
<keyword evidence="1" id="KW-1133">Transmembrane helix</keyword>
<evidence type="ECO:0000313" key="3">
    <source>
        <dbReference type="Proteomes" id="UP001055091"/>
    </source>
</evidence>
<comment type="caution">
    <text evidence="2">The sequence shown here is derived from an EMBL/GenBank/DDBJ whole genome shotgun (WGS) entry which is preliminary data.</text>
</comment>
<name>A0AA37JCB5_9FIRM</name>
<reference evidence="2" key="1">
    <citation type="submission" date="2022-01" db="EMBL/GenBank/DDBJ databases">
        <title>Novel bile acid biosynthetic pathways are enriched in the microbiome of centenarians.</title>
        <authorList>
            <person name="Sato Y."/>
            <person name="Atarashi K."/>
            <person name="Plichta R.D."/>
            <person name="Arai Y."/>
            <person name="Sasajima S."/>
            <person name="Kearney M.S."/>
            <person name="Suda W."/>
            <person name="Takeshita K."/>
            <person name="Sasaki T."/>
            <person name="Okamoto S."/>
            <person name="Skelly N.A."/>
            <person name="Okamura Y."/>
            <person name="Vlamakis H."/>
            <person name="Li Y."/>
            <person name="Tanoue T."/>
            <person name="Takei H."/>
            <person name="Nittono H."/>
            <person name="Narushima S."/>
            <person name="Irie J."/>
            <person name="Itoh H."/>
            <person name="Moriya K."/>
            <person name="Sugiura Y."/>
            <person name="Suematsu M."/>
            <person name="Moritoki N."/>
            <person name="Shibata S."/>
            <person name="Littman R.D."/>
            <person name="Fischbach A.M."/>
            <person name="Uwamino Y."/>
            <person name="Inoue T."/>
            <person name="Honda A."/>
            <person name="Hattori M."/>
            <person name="Murai T."/>
            <person name="Xavier J.R."/>
            <person name="Hirose N."/>
            <person name="Honda K."/>
        </authorList>
    </citation>
    <scope>NUCLEOTIDE SEQUENCE</scope>
    <source>
        <strain evidence="2">CE91-St55</strain>
    </source>
</reference>
<dbReference type="AlphaFoldDB" id="A0AA37JCB5"/>
<keyword evidence="1" id="KW-0812">Transmembrane</keyword>
<sequence>MSFLQLCILLIPGLLAAELYEKLQKQIYNLHLFIIDTARFTFLILFFNVIVEYIRGWYDFDYQRISVQFLIKYIPLNIVFIFIAPYFYKLIDYFWGRFITGKYKSKF</sequence>
<protein>
    <submittedName>
        <fullName evidence="2">Uncharacterized protein</fullName>
    </submittedName>
</protein>
<evidence type="ECO:0000256" key="1">
    <source>
        <dbReference type="SAM" id="Phobius"/>
    </source>
</evidence>
<feature type="transmembrane region" description="Helical" evidence="1">
    <location>
        <begin position="70"/>
        <end position="88"/>
    </location>
</feature>
<accession>A0AA37JCB5</accession>